<feature type="transmembrane region" description="Helical" evidence="5">
    <location>
        <begin position="45"/>
        <end position="64"/>
    </location>
</feature>
<dbReference type="PANTHER" id="PTHR12297">
    <property type="entry name" value="HYPOXIA-INDUCBILE GENE 1 HIG1 -RELATED"/>
    <property type="match status" value="1"/>
</dbReference>
<evidence type="ECO:0000256" key="5">
    <source>
        <dbReference type="SAM" id="Phobius"/>
    </source>
</evidence>
<dbReference type="GeneID" id="108628775"/>
<dbReference type="KEGG" id="ccal:108628775"/>
<name>A0AAJ7J820_9HYME</name>
<dbReference type="GO" id="GO:0097250">
    <property type="term" value="P:mitochondrial respirasome assembly"/>
    <property type="evidence" value="ECO:0007669"/>
    <property type="project" value="TreeGrafter"/>
</dbReference>
<proteinExistence type="predicted"/>
<evidence type="ECO:0000313" key="8">
    <source>
        <dbReference type="RefSeq" id="XP_017886429.1"/>
    </source>
</evidence>
<evidence type="ECO:0000256" key="2">
    <source>
        <dbReference type="ARBA" id="ARBA00022692"/>
    </source>
</evidence>
<keyword evidence="2 5" id="KW-0812">Transmembrane</keyword>
<dbReference type="Pfam" id="PF04588">
    <property type="entry name" value="HIG_1_N"/>
    <property type="match status" value="1"/>
</dbReference>
<reference evidence="8" key="1">
    <citation type="submission" date="2025-08" db="UniProtKB">
        <authorList>
            <consortium name="RefSeq"/>
        </authorList>
    </citation>
    <scope>IDENTIFICATION</scope>
    <source>
        <tissue evidence="8">Whole body</tissue>
    </source>
</reference>
<dbReference type="GO" id="GO:0031966">
    <property type="term" value="C:mitochondrial membrane"/>
    <property type="evidence" value="ECO:0007669"/>
    <property type="project" value="UniProtKB-SubCell"/>
</dbReference>
<dbReference type="AlphaFoldDB" id="A0AAJ7J820"/>
<dbReference type="RefSeq" id="XP_017886429.1">
    <property type="nucleotide sequence ID" value="XM_018030940.2"/>
</dbReference>
<dbReference type="InterPro" id="IPR007667">
    <property type="entry name" value="Hypoxia_induced_domain"/>
</dbReference>
<evidence type="ECO:0000256" key="4">
    <source>
        <dbReference type="ARBA" id="ARBA00023136"/>
    </source>
</evidence>
<dbReference type="Gene3D" id="6.10.140.1320">
    <property type="match status" value="1"/>
</dbReference>
<organism evidence="7 8">
    <name type="scientific">Ceratina calcarata</name>
    <dbReference type="NCBI Taxonomy" id="156304"/>
    <lineage>
        <taxon>Eukaryota</taxon>
        <taxon>Metazoa</taxon>
        <taxon>Ecdysozoa</taxon>
        <taxon>Arthropoda</taxon>
        <taxon>Hexapoda</taxon>
        <taxon>Insecta</taxon>
        <taxon>Pterygota</taxon>
        <taxon>Neoptera</taxon>
        <taxon>Endopterygota</taxon>
        <taxon>Hymenoptera</taxon>
        <taxon>Apocrita</taxon>
        <taxon>Aculeata</taxon>
        <taxon>Apoidea</taxon>
        <taxon>Anthophila</taxon>
        <taxon>Apidae</taxon>
        <taxon>Ceratina</taxon>
        <taxon>Zadontomerus</taxon>
    </lineage>
</organism>
<dbReference type="Proteomes" id="UP000694925">
    <property type="component" value="Unplaced"/>
</dbReference>
<comment type="subcellular location">
    <subcellularLocation>
        <location evidence="1">Mitochondrion membrane</location>
    </subcellularLocation>
</comment>
<keyword evidence="7" id="KW-1185">Reference proteome</keyword>
<protein>
    <submittedName>
        <fullName evidence="8">HIG1 domain family member 2A, mitochondrial</fullName>
    </submittedName>
</protein>
<dbReference type="PANTHER" id="PTHR12297:SF18">
    <property type="entry name" value="HIG1 DOMAIN FAMILY MEMBER 2A"/>
    <property type="match status" value="1"/>
</dbReference>
<feature type="transmembrane region" description="Helical" evidence="5">
    <location>
        <begin position="76"/>
        <end position="98"/>
    </location>
</feature>
<feature type="domain" description="HIG1" evidence="6">
    <location>
        <begin position="17"/>
        <end position="103"/>
    </location>
</feature>
<sequence>MSDNRKNSESLDDLDWVRFREDLYKGVKVETFSEKFVRKVSENPAVPLGTLATVIALSLGLYNFHKGNTVMSQYMMRARVGAQAFTILSMVAGFLLVARKEKI</sequence>
<dbReference type="PROSITE" id="PS51503">
    <property type="entry name" value="HIG1"/>
    <property type="match status" value="1"/>
</dbReference>
<evidence type="ECO:0000259" key="6">
    <source>
        <dbReference type="PROSITE" id="PS51503"/>
    </source>
</evidence>
<evidence type="ECO:0000313" key="7">
    <source>
        <dbReference type="Proteomes" id="UP000694925"/>
    </source>
</evidence>
<evidence type="ECO:0000256" key="3">
    <source>
        <dbReference type="ARBA" id="ARBA00022989"/>
    </source>
</evidence>
<dbReference type="InterPro" id="IPR050355">
    <property type="entry name" value="RCF1"/>
</dbReference>
<keyword evidence="4 5" id="KW-0472">Membrane</keyword>
<accession>A0AAJ7J820</accession>
<keyword evidence="3 5" id="KW-1133">Transmembrane helix</keyword>
<gene>
    <name evidence="8" type="primary">LOC108628775</name>
</gene>
<evidence type="ECO:0000256" key="1">
    <source>
        <dbReference type="ARBA" id="ARBA00004325"/>
    </source>
</evidence>